<evidence type="ECO:0008006" key="15">
    <source>
        <dbReference type="Google" id="ProtNLM"/>
    </source>
</evidence>
<evidence type="ECO:0000256" key="3">
    <source>
        <dbReference type="ARBA" id="ARBA00022475"/>
    </source>
</evidence>
<protein>
    <recommendedName>
        <fullName evidence="15">Receptor-like protein 12</fullName>
    </recommendedName>
</protein>
<feature type="transmembrane region" description="Helical" evidence="12">
    <location>
        <begin position="556"/>
        <end position="579"/>
    </location>
</feature>
<dbReference type="InterPro" id="IPR046956">
    <property type="entry name" value="RLP23-like"/>
</dbReference>
<evidence type="ECO:0000256" key="8">
    <source>
        <dbReference type="ARBA" id="ARBA00022989"/>
    </source>
</evidence>
<dbReference type="Pfam" id="PF00560">
    <property type="entry name" value="LRR_1"/>
    <property type="match status" value="4"/>
</dbReference>
<evidence type="ECO:0000256" key="12">
    <source>
        <dbReference type="SAM" id="Phobius"/>
    </source>
</evidence>
<proteinExistence type="inferred from homology"/>
<evidence type="ECO:0000256" key="2">
    <source>
        <dbReference type="ARBA" id="ARBA00009592"/>
    </source>
</evidence>
<keyword evidence="7" id="KW-0677">Repeat</keyword>
<evidence type="ECO:0000256" key="7">
    <source>
        <dbReference type="ARBA" id="ARBA00022737"/>
    </source>
</evidence>
<evidence type="ECO:0000256" key="10">
    <source>
        <dbReference type="ARBA" id="ARBA00023170"/>
    </source>
</evidence>
<organism evidence="13 14">
    <name type="scientific">Stylosanthes scabra</name>
    <dbReference type="NCBI Taxonomy" id="79078"/>
    <lineage>
        <taxon>Eukaryota</taxon>
        <taxon>Viridiplantae</taxon>
        <taxon>Streptophyta</taxon>
        <taxon>Embryophyta</taxon>
        <taxon>Tracheophyta</taxon>
        <taxon>Spermatophyta</taxon>
        <taxon>Magnoliopsida</taxon>
        <taxon>eudicotyledons</taxon>
        <taxon>Gunneridae</taxon>
        <taxon>Pentapetalae</taxon>
        <taxon>rosids</taxon>
        <taxon>fabids</taxon>
        <taxon>Fabales</taxon>
        <taxon>Fabaceae</taxon>
        <taxon>Papilionoideae</taxon>
        <taxon>50 kb inversion clade</taxon>
        <taxon>dalbergioids sensu lato</taxon>
        <taxon>Dalbergieae</taxon>
        <taxon>Pterocarpus clade</taxon>
        <taxon>Stylosanthes</taxon>
    </lineage>
</organism>
<reference evidence="13 14" key="1">
    <citation type="journal article" date="2023" name="Plants (Basel)">
        <title>Bridging the Gap: Combining Genomics and Transcriptomics Approaches to Understand Stylosanthes scabra, an Orphan Legume from the Brazilian Caatinga.</title>
        <authorList>
            <person name="Ferreira-Neto J.R.C."/>
            <person name="da Silva M.D."/>
            <person name="Binneck E."/>
            <person name="de Melo N.F."/>
            <person name="da Silva R.H."/>
            <person name="de Melo A.L.T.M."/>
            <person name="Pandolfi V."/>
            <person name="Bustamante F.O."/>
            <person name="Brasileiro-Vidal A.C."/>
            <person name="Benko-Iseppon A.M."/>
        </authorList>
    </citation>
    <scope>NUCLEOTIDE SEQUENCE [LARGE SCALE GENOMIC DNA]</scope>
    <source>
        <tissue evidence="13">Leaves</tissue>
    </source>
</reference>
<comment type="caution">
    <text evidence="13">The sequence shown here is derived from an EMBL/GenBank/DDBJ whole genome shotgun (WGS) entry which is preliminary data.</text>
</comment>
<keyword evidence="14" id="KW-1185">Reference proteome</keyword>
<comment type="similarity">
    <text evidence="2">Belongs to the RLP family.</text>
</comment>
<accession>A0ABU6Z7E5</accession>
<dbReference type="PANTHER" id="PTHR48061:SF29">
    <property type="entry name" value="RECEPTOR-LIKE KINASE FAMILY PROTEIN, PUTATIVE-RELATED"/>
    <property type="match status" value="1"/>
</dbReference>
<feature type="non-terminal residue" evidence="13">
    <location>
        <position position="1"/>
    </location>
</feature>
<dbReference type="PANTHER" id="PTHR48061">
    <property type="entry name" value="LEUCINE-RICH REPEAT RECEPTOR PROTEIN KINASE EMS1-LIKE-RELATED"/>
    <property type="match status" value="1"/>
</dbReference>
<evidence type="ECO:0000256" key="1">
    <source>
        <dbReference type="ARBA" id="ARBA00004251"/>
    </source>
</evidence>
<keyword evidence="4" id="KW-0433">Leucine-rich repeat</keyword>
<evidence type="ECO:0000256" key="6">
    <source>
        <dbReference type="ARBA" id="ARBA00022729"/>
    </source>
</evidence>
<dbReference type="InterPro" id="IPR032675">
    <property type="entry name" value="LRR_dom_sf"/>
</dbReference>
<evidence type="ECO:0000313" key="14">
    <source>
        <dbReference type="Proteomes" id="UP001341840"/>
    </source>
</evidence>
<keyword evidence="6" id="KW-0732">Signal</keyword>
<dbReference type="PROSITE" id="PS51450">
    <property type="entry name" value="LRR"/>
    <property type="match status" value="1"/>
</dbReference>
<comment type="subcellular location">
    <subcellularLocation>
        <location evidence="1">Cell membrane</location>
        <topology evidence="1">Single-pass type I membrane protein</topology>
    </subcellularLocation>
</comment>
<dbReference type="EMBL" id="JASCZI010271924">
    <property type="protein sequence ID" value="MED6217691.1"/>
    <property type="molecule type" value="Genomic_DNA"/>
</dbReference>
<dbReference type="Gene3D" id="3.80.10.10">
    <property type="entry name" value="Ribonuclease Inhibitor"/>
    <property type="match status" value="2"/>
</dbReference>
<evidence type="ECO:0000256" key="9">
    <source>
        <dbReference type="ARBA" id="ARBA00023136"/>
    </source>
</evidence>
<keyword evidence="9 12" id="KW-0472">Membrane</keyword>
<keyword evidence="8 12" id="KW-1133">Transmembrane helix</keyword>
<dbReference type="SMART" id="SM00369">
    <property type="entry name" value="LRR_TYP"/>
    <property type="match status" value="8"/>
</dbReference>
<name>A0ABU6Z7E5_9FABA</name>
<keyword evidence="10" id="KW-0675">Receptor</keyword>
<dbReference type="Proteomes" id="UP001341840">
    <property type="component" value="Unassembled WGS sequence"/>
</dbReference>
<dbReference type="InterPro" id="IPR001611">
    <property type="entry name" value="Leu-rich_rpt"/>
</dbReference>
<keyword evidence="5 12" id="KW-0812">Transmembrane</keyword>
<dbReference type="SUPFAM" id="SSF52047">
    <property type="entry name" value="RNI-like"/>
    <property type="match status" value="1"/>
</dbReference>
<keyword evidence="3" id="KW-1003">Cell membrane</keyword>
<dbReference type="PRINTS" id="PR00019">
    <property type="entry name" value="LEURICHRPT"/>
</dbReference>
<evidence type="ECO:0000256" key="5">
    <source>
        <dbReference type="ARBA" id="ARBA00022692"/>
    </source>
</evidence>
<evidence type="ECO:0000256" key="4">
    <source>
        <dbReference type="ARBA" id="ARBA00022614"/>
    </source>
</evidence>
<dbReference type="InterPro" id="IPR003591">
    <property type="entry name" value="Leu-rich_rpt_typical-subtyp"/>
</dbReference>
<gene>
    <name evidence="13" type="ORF">PIB30_020147</name>
</gene>
<evidence type="ECO:0000256" key="11">
    <source>
        <dbReference type="ARBA" id="ARBA00023180"/>
    </source>
</evidence>
<keyword evidence="11" id="KW-0325">Glycoprotein</keyword>
<evidence type="ECO:0000313" key="13">
    <source>
        <dbReference type="EMBL" id="MED6217691.1"/>
    </source>
</evidence>
<sequence length="591" mass="65637">CCDYWDGIQCHELTGHVIGIHLRSSQLYGSMDPNSTLFSLLHLQSLDLSDNDFNHSQIPAKIVPPQLSHLSNLLSLDLRSCTLQPLSPYDLVNHLQLKPSTLTSLTQNSTKLEQLRLNFVSISSSLPHTLTNLTSLQRLSLYNCELHGEFPVGIFHLPNLTVLDLGRNQYLRGMLPNFLSRKLVVINLPITSFYGTLPTSIGNLTSLSRFAIPYCNFYGTIPSSIGNLTELVRFHVADNGFDGEIPQSLFRLENLEMLSLEYNSFEGKLAVDMFWKLKMLNTFSLSYNRLSLISKESVVNETTLPPIQWLGLSSCNLTGEFPTWIMNLTSLNHLDLSHNYLQGEIPSFLFMLENLTSLDVSGNWLEGRVELHMLSKLTKLTVLALGGANNLSFVEGKNTSNGVVMDYLGRQYLHNMVAIDLSCNKISGEIPDMMGSLNSLVVLNLSNNMFTGSIPSSLGKLSNLEVLDLSFNSLSGNIPQQLTELTYLDFFNVSFNNLSGPIPENKQFSTFEDNSYVGNKGLCGIQLVNKCEDQSKIPQPTPDGDQDSESGSFFELYWMVILTGYGGGLIAGLALGNAFGGDVFRLFKMLF</sequence>
<dbReference type="Pfam" id="PF13855">
    <property type="entry name" value="LRR_8"/>
    <property type="match status" value="1"/>
</dbReference>